<reference evidence="2 3" key="1">
    <citation type="submission" date="2016-11" db="EMBL/GenBank/DDBJ databases">
        <authorList>
            <person name="Jaros S."/>
            <person name="Januszkiewicz K."/>
            <person name="Wedrychowicz H."/>
        </authorList>
    </citation>
    <scope>NUCLEOTIDE SEQUENCE [LARGE SCALE GENOMIC DNA]</scope>
    <source>
        <strain evidence="2 3">CGMCC 4.2025</strain>
    </source>
</reference>
<evidence type="ECO:0000256" key="1">
    <source>
        <dbReference type="SAM" id="MobiDB-lite"/>
    </source>
</evidence>
<accession>A0A1M6ZF08</accession>
<protein>
    <submittedName>
        <fullName evidence="2">Uncharacterized protein</fullName>
    </submittedName>
</protein>
<gene>
    <name evidence="2" type="ORF">SAMN05216499_103308</name>
</gene>
<dbReference type="Proteomes" id="UP000184111">
    <property type="component" value="Unassembled WGS sequence"/>
</dbReference>
<sequence>MSNSFPWPEQSNFRLGCFLPGVLLVRQETEYIPRAAFVPLRRTVGSSPRFLAVPEEQAPGVCAEDSSPRRLRPPAGARRFGGRAGVRAAANRRGAATLFRTGGLPCLFRQARRRRDRHCPSGTHRCAPGARAAFRLYEFSSLRGQVLPYRVPPRGYQGRGSGRRRHHRPGSSSLGTSSPSSLSGSRYQAGSGTVSLTNRRSTESPAASSNSAACCGSCCCTAFNSSRAERRCTYRSAGYQPAGAQSSAIVCTSCSPAPKVVAAVQYKEPDSSVRPVPRESRDVAKPSLTGAGFRCSYTISGSRVTWAFGRSAPATAHSCPGTS</sequence>
<evidence type="ECO:0000313" key="3">
    <source>
        <dbReference type="Proteomes" id="UP000184111"/>
    </source>
</evidence>
<feature type="compositionally biased region" description="Low complexity" evidence="1">
    <location>
        <begin position="204"/>
        <end position="213"/>
    </location>
</feature>
<evidence type="ECO:0000313" key="2">
    <source>
        <dbReference type="EMBL" id="SHL29027.1"/>
    </source>
</evidence>
<feature type="region of interest" description="Disordered" evidence="1">
    <location>
        <begin position="148"/>
        <end position="213"/>
    </location>
</feature>
<dbReference type="STRING" id="310782.SAMN05216499_103308"/>
<dbReference type="EMBL" id="FRBI01000003">
    <property type="protein sequence ID" value="SHL29027.1"/>
    <property type="molecule type" value="Genomic_DNA"/>
</dbReference>
<keyword evidence="3" id="KW-1185">Reference proteome</keyword>
<name>A0A1M6ZF08_9ACTN</name>
<dbReference type="AlphaFoldDB" id="A0A1M6ZF08"/>
<feature type="compositionally biased region" description="Polar residues" evidence="1">
    <location>
        <begin position="186"/>
        <end position="199"/>
    </location>
</feature>
<feature type="compositionally biased region" description="Low complexity" evidence="1">
    <location>
        <begin position="170"/>
        <end position="185"/>
    </location>
</feature>
<organism evidence="2 3">
    <name type="scientific">Actinacidiphila paucisporea</name>
    <dbReference type="NCBI Taxonomy" id="310782"/>
    <lineage>
        <taxon>Bacteria</taxon>
        <taxon>Bacillati</taxon>
        <taxon>Actinomycetota</taxon>
        <taxon>Actinomycetes</taxon>
        <taxon>Kitasatosporales</taxon>
        <taxon>Streptomycetaceae</taxon>
        <taxon>Actinacidiphila</taxon>
    </lineage>
</organism>
<proteinExistence type="predicted"/>